<protein>
    <submittedName>
        <fullName evidence="3">Uncharacterized protein</fullName>
    </submittedName>
</protein>
<keyword evidence="2" id="KW-0472">Membrane</keyword>
<feature type="transmembrane region" description="Helical" evidence="2">
    <location>
        <begin position="21"/>
        <end position="38"/>
    </location>
</feature>
<keyword evidence="2" id="KW-0812">Transmembrane</keyword>
<sequence length="162" mass="18710">MAEWDGIDIRFPADNGSKDKIVLFCALCVKICKVIFIIKRNGRKESAKLKRQEIESVKKWRKQRQQSEFDKEGAAVQVTLIWLLMKMVQNAFKDRKRRGLSCLLETDQEERRYLVVGKGKGSEKKRKSREFRTQSSDLLGVKGLKKQNTGETPMISEDSTRG</sequence>
<evidence type="ECO:0000256" key="1">
    <source>
        <dbReference type="SAM" id="MobiDB-lite"/>
    </source>
</evidence>
<accession>A0ABS8WNM1</accession>
<evidence type="ECO:0000313" key="3">
    <source>
        <dbReference type="EMBL" id="MCE3051048.1"/>
    </source>
</evidence>
<proteinExistence type="predicted"/>
<reference evidence="3 4" key="1">
    <citation type="journal article" date="2021" name="BMC Genomics">
        <title>Datura genome reveals duplications of psychoactive alkaloid biosynthetic genes and high mutation rate following tissue culture.</title>
        <authorList>
            <person name="Rajewski A."/>
            <person name="Carter-House D."/>
            <person name="Stajich J."/>
            <person name="Litt A."/>
        </authorList>
    </citation>
    <scope>NUCLEOTIDE SEQUENCE [LARGE SCALE GENOMIC DNA]</scope>
    <source>
        <strain evidence="3">AR-01</strain>
    </source>
</reference>
<keyword evidence="4" id="KW-1185">Reference proteome</keyword>
<evidence type="ECO:0000256" key="2">
    <source>
        <dbReference type="SAM" id="Phobius"/>
    </source>
</evidence>
<dbReference type="Proteomes" id="UP000823775">
    <property type="component" value="Unassembled WGS sequence"/>
</dbReference>
<feature type="region of interest" description="Disordered" evidence="1">
    <location>
        <begin position="116"/>
        <end position="162"/>
    </location>
</feature>
<organism evidence="3 4">
    <name type="scientific">Datura stramonium</name>
    <name type="common">Jimsonweed</name>
    <name type="synonym">Common thornapple</name>
    <dbReference type="NCBI Taxonomy" id="4076"/>
    <lineage>
        <taxon>Eukaryota</taxon>
        <taxon>Viridiplantae</taxon>
        <taxon>Streptophyta</taxon>
        <taxon>Embryophyta</taxon>
        <taxon>Tracheophyta</taxon>
        <taxon>Spermatophyta</taxon>
        <taxon>Magnoliopsida</taxon>
        <taxon>eudicotyledons</taxon>
        <taxon>Gunneridae</taxon>
        <taxon>Pentapetalae</taxon>
        <taxon>asterids</taxon>
        <taxon>lamiids</taxon>
        <taxon>Solanales</taxon>
        <taxon>Solanaceae</taxon>
        <taxon>Solanoideae</taxon>
        <taxon>Datureae</taxon>
        <taxon>Datura</taxon>
    </lineage>
</organism>
<dbReference type="EMBL" id="JACEIK010008126">
    <property type="protein sequence ID" value="MCE3051048.1"/>
    <property type="molecule type" value="Genomic_DNA"/>
</dbReference>
<evidence type="ECO:0000313" key="4">
    <source>
        <dbReference type="Proteomes" id="UP000823775"/>
    </source>
</evidence>
<gene>
    <name evidence="3" type="ORF">HAX54_048807</name>
</gene>
<keyword evidence="2" id="KW-1133">Transmembrane helix</keyword>
<comment type="caution">
    <text evidence="3">The sequence shown here is derived from an EMBL/GenBank/DDBJ whole genome shotgun (WGS) entry which is preliminary data.</text>
</comment>
<name>A0ABS8WNM1_DATST</name>